<evidence type="ECO:0000313" key="1">
    <source>
        <dbReference type="EMBL" id="AID17480.1"/>
    </source>
</evidence>
<proteinExistence type="predicted"/>
<accession>A0A068CAZ8</accession>
<reference evidence="1 2" key="1">
    <citation type="submission" date="2014-03" db="EMBL/GenBank/DDBJ databases">
        <title>Genome sequencing of lytic Listeria phages.</title>
        <authorList>
            <person name="Woolston J."/>
            <person name="Rajanna C."/>
            <person name="Abuladze T."/>
            <person name="Li M."/>
            <person name="Anderson B."/>
            <person name="Sulakvelidze A."/>
        </authorList>
    </citation>
    <scope>NUCLEOTIDE SEQUENCE [LARGE SCALE GENOMIC DNA]</scope>
</reference>
<protein>
    <submittedName>
        <fullName evidence="1">Uncharacterized protein</fullName>
    </submittedName>
</protein>
<dbReference type="KEGG" id="vg:54983560"/>
<name>A0A068CAZ8_9CAUD</name>
<dbReference type="Proteomes" id="UP000027392">
    <property type="component" value="Segment"/>
</dbReference>
<organism evidence="1 2">
    <name type="scientific">Listeria phage LMTA-57</name>
    <dbReference type="NCBI Taxonomy" id="1486414"/>
    <lineage>
        <taxon>Viruses</taxon>
        <taxon>Duplodnaviria</taxon>
        <taxon>Heunggongvirae</taxon>
        <taxon>Uroviricota</taxon>
        <taxon>Caudoviricetes</taxon>
        <taxon>Herelleviridae</taxon>
        <taxon>Jasinskavirinae</taxon>
        <taxon>Pecentumvirus</taxon>
        <taxon>Pecentumvirus LMSP25</taxon>
    </lineage>
</organism>
<evidence type="ECO:0000313" key="2">
    <source>
        <dbReference type="Proteomes" id="UP000027392"/>
    </source>
</evidence>
<dbReference type="EMBL" id="KJ591605">
    <property type="protein sequence ID" value="AID17480.1"/>
    <property type="molecule type" value="Genomic_DNA"/>
</dbReference>
<dbReference type="RefSeq" id="YP_009793329.1">
    <property type="nucleotide sequence ID" value="NC_047871.1"/>
</dbReference>
<dbReference type="GeneID" id="54983560"/>
<sequence length="130" mass="15373">MTNQPINTENIKEKLHKFFVEVYPESNVINYEDSSILITDFLEYGEAFYIQDLANYELSIENTWSLKIVEEGYGVIVNKELSSEMLLDFLYERYQGYYAPNTDSLDYTNMWKKVNTFFHNELYITNQGGN</sequence>